<dbReference type="OrthoDB" id="8479800at2"/>
<accession>A0A501PN53</accession>
<organism evidence="1 2">
    <name type="scientific">Emcibacter nanhaiensis</name>
    <dbReference type="NCBI Taxonomy" id="1505037"/>
    <lineage>
        <taxon>Bacteria</taxon>
        <taxon>Pseudomonadati</taxon>
        <taxon>Pseudomonadota</taxon>
        <taxon>Alphaproteobacteria</taxon>
        <taxon>Emcibacterales</taxon>
        <taxon>Emcibacteraceae</taxon>
        <taxon>Emcibacter</taxon>
    </lineage>
</organism>
<evidence type="ECO:0000313" key="2">
    <source>
        <dbReference type="Proteomes" id="UP000319148"/>
    </source>
</evidence>
<dbReference type="EMBL" id="VFIY01000005">
    <property type="protein sequence ID" value="TPD61517.1"/>
    <property type="molecule type" value="Genomic_DNA"/>
</dbReference>
<evidence type="ECO:0000313" key="1">
    <source>
        <dbReference type="EMBL" id="TPD61517.1"/>
    </source>
</evidence>
<proteinExistence type="predicted"/>
<comment type="caution">
    <text evidence="1">The sequence shown here is derived from an EMBL/GenBank/DDBJ whole genome shotgun (WGS) entry which is preliminary data.</text>
</comment>
<name>A0A501PN53_9PROT</name>
<sequence length="111" mass="12100">MSKKPIKLNALQKKTLALFQELAKHPESGSFDADSGEATVAFLPRPHGDHVHIGDYVVSARDASGFQNEKVWQALERKGLIRSGYPLQLTLTADGLAYETGLLGALEQSDH</sequence>
<dbReference type="RefSeq" id="WP_139938917.1">
    <property type="nucleotide sequence ID" value="NZ_JBHSYP010000003.1"/>
</dbReference>
<dbReference type="AlphaFoldDB" id="A0A501PN53"/>
<dbReference type="Proteomes" id="UP000319148">
    <property type="component" value="Unassembled WGS sequence"/>
</dbReference>
<protein>
    <submittedName>
        <fullName evidence="1">Uncharacterized protein</fullName>
    </submittedName>
</protein>
<gene>
    <name evidence="1" type="ORF">FIV46_04730</name>
</gene>
<reference evidence="2" key="1">
    <citation type="submission" date="2019-06" db="EMBL/GenBank/DDBJ databases">
        <title>The complete genome of Emcibacter congregatus ZYLT.</title>
        <authorList>
            <person name="Zhao Z."/>
        </authorList>
    </citation>
    <scope>NUCLEOTIDE SEQUENCE [LARGE SCALE GENOMIC DNA]</scope>
    <source>
        <strain evidence="2">MCCC 1A06723</strain>
    </source>
</reference>
<keyword evidence="2" id="KW-1185">Reference proteome</keyword>